<dbReference type="EMBL" id="HBJB01000790">
    <property type="protein sequence ID" value="CAE0840789.1"/>
    <property type="molecule type" value="Transcribed_RNA"/>
</dbReference>
<gene>
    <name evidence="3" type="ORF">OMAR00294_LOCUS689</name>
    <name evidence="4" type="ORF">OMAR00294_LOCUS693</name>
</gene>
<dbReference type="EMBL" id="HBJB01000794">
    <property type="protein sequence ID" value="CAE0840794.1"/>
    <property type="molecule type" value="Transcribed_RNA"/>
</dbReference>
<accession>A0A7S4LNL9</accession>
<dbReference type="InterPro" id="IPR038765">
    <property type="entry name" value="Papain-like_cys_pep_sf"/>
</dbReference>
<evidence type="ECO:0000256" key="1">
    <source>
        <dbReference type="SAM" id="MobiDB-lite"/>
    </source>
</evidence>
<evidence type="ECO:0000313" key="3">
    <source>
        <dbReference type="EMBL" id="CAE0840789.1"/>
    </source>
</evidence>
<feature type="domain" description="Peptidase C1A papain C-terminal" evidence="2">
    <location>
        <begin position="2"/>
        <end position="45"/>
    </location>
</feature>
<dbReference type="Gene3D" id="2.40.50.170">
    <property type="entry name" value="Cysteine proteinases. Chain C"/>
    <property type="match status" value="1"/>
</dbReference>
<organism evidence="3">
    <name type="scientific">Oxyrrhis marina</name>
    <name type="common">Dinoflagellate</name>
    <dbReference type="NCBI Taxonomy" id="2969"/>
    <lineage>
        <taxon>Eukaryota</taxon>
        <taxon>Sar</taxon>
        <taxon>Alveolata</taxon>
        <taxon>Dinophyceae</taxon>
        <taxon>Oxyrrhinales</taxon>
        <taxon>Oxyrrhinaceae</taxon>
        <taxon>Oxyrrhis</taxon>
    </lineage>
</organism>
<reference evidence="3" key="1">
    <citation type="submission" date="2021-01" db="EMBL/GenBank/DDBJ databases">
        <authorList>
            <person name="Corre E."/>
            <person name="Pelletier E."/>
            <person name="Niang G."/>
            <person name="Scheremetjew M."/>
            <person name="Finn R."/>
            <person name="Kale V."/>
            <person name="Holt S."/>
            <person name="Cochrane G."/>
            <person name="Meng A."/>
            <person name="Brown T."/>
            <person name="Cohen L."/>
        </authorList>
    </citation>
    <scope>NUCLEOTIDE SEQUENCE</scope>
    <source>
        <strain evidence="3">LB1974</strain>
    </source>
</reference>
<feature type="region of interest" description="Disordered" evidence="1">
    <location>
        <begin position="53"/>
        <end position="95"/>
    </location>
</feature>
<dbReference type="GO" id="GO:0008234">
    <property type="term" value="F:cysteine-type peptidase activity"/>
    <property type="evidence" value="ECO:0007669"/>
    <property type="project" value="InterPro"/>
</dbReference>
<dbReference type="GO" id="GO:0006508">
    <property type="term" value="P:proteolysis"/>
    <property type="evidence" value="ECO:0007669"/>
    <property type="project" value="InterPro"/>
</dbReference>
<feature type="compositionally biased region" description="Pro residues" evidence="1">
    <location>
        <begin position="59"/>
        <end position="73"/>
    </location>
</feature>
<evidence type="ECO:0000313" key="4">
    <source>
        <dbReference type="EMBL" id="CAE0840794.1"/>
    </source>
</evidence>
<dbReference type="Pfam" id="PF00112">
    <property type="entry name" value="Peptidase_C1"/>
    <property type="match status" value="1"/>
</dbReference>
<dbReference type="AlphaFoldDB" id="A0A7S4LNL9"/>
<protein>
    <recommendedName>
        <fullName evidence="2">Peptidase C1A papain C-terminal domain-containing protein</fullName>
    </recommendedName>
</protein>
<dbReference type="SUPFAM" id="SSF54001">
    <property type="entry name" value="Cysteine proteinases"/>
    <property type="match status" value="1"/>
</dbReference>
<sequence>MAVGYGTMSGTDYWKVKNSWGSSWGVSGYVMIQRGKGGAGECGILAGPPSYPVISGSPAPGPSPGPAPGPSPTPSSSHYEKPPCQSDETEASLTGTGGSLCAPSCSGGSCPTDVPAGVTATPQCALQDQSGNQFCALICSDDSQCDQSGGASCSLIQPPIGVCTYPSTSAGKELSQISQVVV</sequence>
<evidence type="ECO:0000259" key="2">
    <source>
        <dbReference type="Pfam" id="PF00112"/>
    </source>
</evidence>
<proteinExistence type="predicted"/>
<name>A0A7S4LNL9_OXYMA</name>
<dbReference type="InterPro" id="IPR000668">
    <property type="entry name" value="Peptidase_C1A_C"/>
</dbReference>